<evidence type="ECO:0000256" key="2">
    <source>
        <dbReference type="SAM" id="SignalP"/>
    </source>
</evidence>
<dbReference type="AlphaFoldDB" id="A0A9X1YKG0"/>
<gene>
    <name evidence="3" type="ORF">LPC04_15290</name>
</gene>
<sequence>MKRRLIAAAGFTLASACGLASAAPWTVIVQPGVYGRVAIGGYAEPPQVVAPQPVMAVDNGYGQVVEEVVDPAYATDQPPVYLWVPEYQRTHWAQYSREYGAYGVPVYFVDDRWYRANVLGRNWTPEQRAWTPQQWAEQDRLARDRLERQRFEQQRAEQQQRWNNQRAWYGRQPQQTAAASQPREGARGELGLVDNRRADSRAEERAARRAPGGFEHGHGGGGGGRDH</sequence>
<dbReference type="Proteomes" id="UP001139353">
    <property type="component" value="Unassembled WGS sequence"/>
</dbReference>
<feature type="compositionally biased region" description="Basic and acidic residues" evidence="1">
    <location>
        <begin position="194"/>
        <end position="207"/>
    </location>
</feature>
<protein>
    <submittedName>
        <fullName evidence="3">Uncharacterized protein</fullName>
    </submittedName>
</protein>
<accession>A0A9X1YKG0</accession>
<feature type="region of interest" description="Disordered" evidence="1">
    <location>
        <begin position="151"/>
        <end position="227"/>
    </location>
</feature>
<evidence type="ECO:0000313" key="3">
    <source>
        <dbReference type="EMBL" id="MCK9687075.1"/>
    </source>
</evidence>
<keyword evidence="4" id="KW-1185">Reference proteome</keyword>
<evidence type="ECO:0000256" key="1">
    <source>
        <dbReference type="SAM" id="MobiDB-lite"/>
    </source>
</evidence>
<keyword evidence="2" id="KW-0732">Signal</keyword>
<reference evidence="3" key="1">
    <citation type="submission" date="2021-11" db="EMBL/GenBank/DDBJ databases">
        <title>BS-T2-15 a new species belonging to the Comamonadaceae family isolated from the soil of a French oak forest.</title>
        <authorList>
            <person name="Mieszkin S."/>
            <person name="Alain K."/>
        </authorList>
    </citation>
    <scope>NUCLEOTIDE SEQUENCE</scope>
    <source>
        <strain evidence="3">BS-T2-15</strain>
    </source>
</reference>
<feature type="compositionally biased region" description="Low complexity" evidence="1">
    <location>
        <begin position="156"/>
        <end position="166"/>
    </location>
</feature>
<proteinExistence type="predicted"/>
<dbReference type="RefSeq" id="WP_275683109.1">
    <property type="nucleotide sequence ID" value="NZ_JAJLJH010000003.1"/>
</dbReference>
<evidence type="ECO:0000313" key="4">
    <source>
        <dbReference type="Proteomes" id="UP001139353"/>
    </source>
</evidence>
<organism evidence="3 4">
    <name type="scientific">Scleromatobacter humisilvae</name>
    <dbReference type="NCBI Taxonomy" id="2897159"/>
    <lineage>
        <taxon>Bacteria</taxon>
        <taxon>Pseudomonadati</taxon>
        <taxon>Pseudomonadota</taxon>
        <taxon>Betaproteobacteria</taxon>
        <taxon>Burkholderiales</taxon>
        <taxon>Sphaerotilaceae</taxon>
        <taxon>Scleromatobacter</taxon>
    </lineage>
</organism>
<feature type="chain" id="PRO_5040968720" evidence="2">
    <location>
        <begin position="23"/>
        <end position="227"/>
    </location>
</feature>
<name>A0A9X1YKG0_9BURK</name>
<feature type="signal peptide" evidence="2">
    <location>
        <begin position="1"/>
        <end position="22"/>
    </location>
</feature>
<dbReference type="PROSITE" id="PS51257">
    <property type="entry name" value="PROKAR_LIPOPROTEIN"/>
    <property type="match status" value="1"/>
</dbReference>
<comment type="caution">
    <text evidence="3">The sequence shown here is derived from an EMBL/GenBank/DDBJ whole genome shotgun (WGS) entry which is preliminary data.</text>
</comment>
<dbReference type="EMBL" id="JAJLJH010000003">
    <property type="protein sequence ID" value="MCK9687075.1"/>
    <property type="molecule type" value="Genomic_DNA"/>
</dbReference>